<dbReference type="PANTHER" id="PTHR43394">
    <property type="entry name" value="ATP-DEPENDENT PERMEASE MDL1, MITOCHONDRIAL"/>
    <property type="match status" value="1"/>
</dbReference>
<name>A0A9W9JSP6_9EURO</name>
<dbReference type="InterPro" id="IPR027417">
    <property type="entry name" value="P-loop_NTPase"/>
</dbReference>
<sequence length="189" mass="20115">MSGPDDMHEEMRSSSCIGLITHANPSSGRASGTRAVDNVLKGAGVGFAILGAQGGIPFVAAISKVGLWKSIRGQGGLGAAIDKLDWSYGEKQLLALAQALTTPSPLLILDERTSSVDWETETQILEIIEQECAARTVIAVAHRLRHIERFDTVALLQHGGLVAFDSPGALLGRDSEFRKLYTASQKSGF</sequence>
<dbReference type="SUPFAM" id="SSF52540">
    <property type="entry name" value="P-loop containing nucleoside triphosphate hydrolases"/>
    <property type="match status" value="1"/>
</dbReference>
<keyword evidence="2" id="KW-1185">Reference proteome</keyword>
<comment type="caution">
    <text evidence="1">The sequence shown here is derived from an EMBL/GenBank/DDBJ whole genome shotgun (WGS) entry which is preliminary data.</text>
</comment>
<dbReference type="Gene3D" id="3.40.50.300">
    <property type="entry name" value="P-loop containing nucleotide triphosphate hydrolases"/>
    <property type="match status" value="1"/>
</dbReference>
<evidence type="ECO:0000313" key="1">
    <source>
        <dbReference type="EMBL" id="KAJ5199141.1"/>
    </source>
</evidence>
<reference evidence="1" key="1">
    <citation type="submission" date="2022-11" db="EMBL/GenBank/DDBJ databases">
        <authorList>
            <person name="Petersen C."/>
        </authorList>
    </citation>
    <scope>NUCLEOTIDE SEQUENCE</scope>
    <source>
        <strain evidence="1">IBT 16849</strain>
    </source>
</reference>
<proteinExistence type="predicted"/>
<reference evidence="1" key="2">
    <citation type="journal article" date="2023" name="IMA Fungus">
        <title>Comparative genomic study of the Penicillium genus elucidates a diverse pangenome and 15 lateral gene transfer events.</title>
        <authorList>
            <person name="Petersen C."/>
            <person name="Sorensen T."/>
            <person name="Nielsen M.R."/>
            <person name="Sondergaard T.E."/>
            <person name="Sorensen J.L."/>
            <person name="Fitzpatrick D.A."/>
            <person name="Frisvad J.C."/>
            <person name="Nielsen K.L."/>
        </authorList>
    </citation>
    <scope>NUCLEOTIDE SEQUENCE</scope>
    <source>
        <strain evidence="1">IBT 16849</strain>
    </source>
</reference>
<accession>A0A9W9JSP6</accession>
<dbReference type="GO" id="GO:0015421">
    <property type="term" value="F:ABC-type oligopeptide transporter activity"/>
    <property type="evidence" value="ECO:0007669"/>
    <property type="project" value="TreeGrafter"/>
</dbReference>
<dbReference type="EMBL" id="JAPQKP010000003">
    <property type="protein sequence ID" value="KAJ5199141.1"/>
    <property type="molecule type" value="Genomic_DNA"/>
</dbReference>
<dbReference type="OrthoDB" id="6500128at2759"/>
<dbReference type="InterPro" id="IPR039421">
    <property type="entry name" value="Type_1_exporter"/>
</dbReference>
<organism evidence="1 2">
    <name type="scientific">Penicillium cf. griseofulvum</name>
    <dbReference type="NCBI Taxonomy" id="2972120"/>
    <lineage>
        <taxon>Eukaryota</taxon>
        <taxon>Fungi</taxon>
        <taxon>Dikarya</taxon>
        <taxon>Ascomycota</taxon>
        <taxon>Pezizomycotina</taxon>
        <taxon>Eurotiomycetes</taxon>
        <taxon>Eurotiomycetidae</taxon>
        <taxon>Eurotiales</taxon>
        <taxon>Aspergillaceae</taxon>
        <taxon>Penicillium</taxon>
    </lineage>
</organism>
<dbReference type="AlphaFoldDB" id="A0A9W9JSP6"/>
<dbReference type="PANTHER" id="PTHR43394:SF1">
    <property type="entry name" value="ATP-BINDING CASSETTE SUB-FAMILY B MEMBER 10, MITOCHONDRIAL"/>
    <property type="match status" value="1"/>
</dbReference>
<protein>
    <submittedName>
        <fullName evidence="1">ABC transporter integral membrane type 1</fullName>
    </submittedName>
</protein>
<dbReference type="Proteomes" id="UP001150879">
    <property type="component" value="Unassembled WGS sequence"/>
</dbReference>
<gene>
    <name evidence="1" type="ORF">N7472_004345</name>
</gene>
<evidence type="ECO:0000313" key="2">
    <source>
        <dbReference type="Proteomes" id="UP001150879"/>
    </source>
</evidence>